<comment type="caution">
    <text evidence="3">The sequence shown here is derived from an EMBL/GenBank/DDBJ whole genome shotgun (WGS) entry which is preliminary data.</text>
</comment>
<dbReference type="CDD" id="cd00761">
    <property type="entry name" value="Glyco_tranf_GTA_type"/>
    <property type="match status" value="1"/>
</dbReference>
<proteinExistence type="predicted"/>
<dbReference type="GO" id="GO:0016758">
    <property type="term" value="F:hexosyltransferase activity"/>
    <property type="evidence" value="ECO:0007669"/>
    <property type="project" value="UniProtKB-ARBA"/>
</dbReference>
<protein>
    <recommendedName>
        <fullName evidence="2">Glycosyltransferase 2-like domain-containing protein</fullName>
    </recommendedName>
</protein>
<dbReference type="SUPFAM" id="SSF53448">
    <property type="entry name" value="Nucleotide-diphospho-sugar transferases"/>
    <property type="match status" value="1"/>
</dbReference>
<dbReference type="PANTHER" id="PTHR22916">
    <property type="entry name" value="GLYCOSYLTRANSFERASE"/>
    <property type="match status" value="1"/>
</dbReference>
<dbReference type="InterPro" id="IPR029044">
    <property type="entry name" value="Nucleotide-diphossugar_trans"/>
</dbReference>
<evidence type="ECO:0000259" key="2">
    <source>
        <dbReference type="Pfam" id="PF00535"/>
    </source>
</evidence>
<evidence type="ECO:0000313" key="3">
    <source>
        <dbReference type="EMBL" id="GEQ14804.1"/>
    </source>
</evidence>
<dbReference type="Pfam" id="PF00535">
    <property type="entry name" value="Glycos_transf_2"/>
    <property type="match status" value="1"/>
</dbReference>
<reference evidence="3 4" key="1">
    <citation type="submission" date="2019-07" db="EMBL/GenBank/DDBJ databases">
        <title>Whole genome shotgun sequence of Knoellia locipacati NBRC 109775.</title>
        <authorList>
            <person name="Hosoyama A."/>
            <person name="Uohara A."/>
            <person name="Ohji S."/>
            <person name="Ichikawa N."/>
        </authorList>
    </citation>
    <scope>NUCLEOTIDE SEQUENCE [LARGE SCALE GENOMIC DNA]</scope>
    <source>
        <strain evidence="3 4">NBRC 109775</strain>
    </source>
</reference>
<keyword evidence="4" id="KW-1185">Reference proteome</keyword>
<evidence type="ECO:0000313" key="4">
    <source>
        <dbReference type="Proteomes" id="UP000321793"/>
    </source>
</evidence>
<sequence>MSTAAHAASGATRLTTETAPTAPQARVAPVLTIVVPVFNVEEYLPATLRSLAPSLGPEVELVLVDDGSTDDSLRTGQRVLDELGVTAYRLLRLDNGGVSVARNVGLRAATGDYVLFLDGDDQVSPNFFATVRAALAPATHDIVCWRYRSAARDGASQHAPAPAGTPVVRSLTGADAFEEFLGGRLDVWTGSAAYSRTFLERSGVTFTEGCVAGQDREFIHKAFGVAASVAHVDATCSFWIQRTRSITHSFNIRRFDAVEAHRRAFDFLEERSVDVGPGRDVDELRNRAIVGHYFFNLRSCIRSAQPADRRRILALLDASYPGLNAEIRQRVSVGSPSFETRLYVRAPRLYTSWVVWRGGVVEQLVTAKRTALAMRTQLLAPARGRHAAH</sequence>
<dbReference type="Gene3D" id="3.90.550.10">
    <property type="entry name" value="Spore Coat Polysaccharide Biosynthesis Protein SpsA, Chain A"/>
    <property type="match status" value="1"/>
</dbReference>
<dbReference type="PANTHER" id="PTHR22916:SF3">
    <property type="entry name" value="UDP-GLCNAC:BETAGAL BETA-1,3-N-ACETYLGLUCOSAMINYLTRANSFERASE-LIKE PROTEIN 1"/>
    <property type="match status" value="1"/>
</dbReference>
<dbReference type="AlphaFoldDB" id="A0A512T3L7"/>
<feature type="region of interest" description="Disordered" evidence="1">
    <location>
        <begin position="1"/>
        <end position="20"/>
    </location>
</feature>
<dbReference type="EMBL" id="BKBA01000011">
    <property type="protein sequence ID" value="GEQ14804.1"/>
    <property type="molecule type" value="Genomic_DNA"/>
</dbReference>
<organism evidence="3 4">
    <name type="scientific">Knoellia locipacati</name>
    <dbReference type="NCBI Taxonomy" id="882824"/>
    <lineage>
        <taxon>Bacteria</taxon>
        <taxon>Bacillati</taxon>
        <taxon>Actinomycetota</taxon>
        <taxon>Actinomycetes</taxon>
        <taxon>Micrococcales</taxon>
        <taxon>Intrasporangiaceae</taxon>
        <taxon>Knoellia</taxon>
    </lineage>
</organism>
<accession>A0A512T3L7</accession>
<evidence type="ECO:0000256" key="1">
    <source>
        <dbReference type="SAM" id="MobiDB-lite"/>
    </source>
</evidence>
<gene>
    <name evidence="3" type="ORF">KLO01_28510</name>
</gene>
<name>A0A512T3L7_9MICO</name>
<dbReference type="Proteomes" id="UP000321793">
    <property type="component" value="Unassembled WGS sequence"/>
</dbReference>
<feature type="domain" description="Glycosyltransferase 2-like" evidence="2">
    <location>
        <begin position="32"/>
        <end position="154"/>
    </location>
</feature>
<dbReference type="OrthoDB" id="3171021at2"/>
<dbReference type="InterPro" id="IPR001173">
    <property type="entry name" value="Glyco_trans_2-like"/>
</dbReference>